<feature type="region of interest" description="Disordered" evidence="1">
    <location>
        <begin position="35"/>
        <end position="127"/>
    </location>
</feature>
<feature type="region of interest" description="Disordered" evidence="1">
    <location>
        <begin position="258"/>
        <end position="316"/>
    </location>
</feature>
<dbReference type="AlphaFoldDB" id="A0A423TW61"/>
<protein>
    <submittedName>
        <fullName evidence="2">Uncharacterized protein</fullName>
    </submittedName>
</protein>
<name>A0A423TW61_PENVA</name>
<feature type="compositionally biased region" description="Low complexity" evidence="1">
    <location>
        <begin position="35"/>
        <end position="50"/>
    </location>
</feature>
<sequence>MGCGESKDVQQISVSAAQKKLEDSLKDLDVVRLSSASSSSGLGSTGSGSAPNSPGDDEASLFHQESVDSLGALPTTLDNIPNSDLGESLDCRRGVSLWPKPPAAPPSSSVFPPASSSARSNDSSDSGIYDLDDDYSFVITENSPPELVQRVVADFTPVENLGDDQGLLGRSPAGGRDLTLTGKQCPRLLSGYQRARQEEAEILKSLREDGLISTSKQRAGGGVSFEIIEATPATESSTSSKFKPKDFLPEETKQHLEAQRNKFHLRNLTSADVSRKMHMAEQRRQGKQAERSPRAGRARDPRRHGRGGAKATVAADHWSAQHVRRHWLRDETFNEPPLFSGSLPRKSGAIYGEPFGESSWHF</sequence>
<keyword evidence="3" id="KW-1185">Reference proteome</keyword>
<feature type="compositionally biased region" description="Low complexity" evidence="1">
    <location>
        <begin position="106"/>
        <end position="126"/>
    </location>
</feature>
<dbReference type="Proteomes" id="UP000283509">
    <property type="component" value="Unassembled WGS sequence"/>
</dbReference>
<reference evidence="2 3" key="1">
    <citation type="submission" date="2018-04" db="EMBL/GenBank/DDBJ databases">
        <authorList>
            <person name="Zhang X."/>
            <person name="Yuan J."/>
            <person name="Li F."/>
            <person name="Xiang J."/>
        </authorList>
    </citation>
    <scope>NUCLEOTIDE SEQUENCE [LARGE SCALE GENOMIC DNA]</scope>
    <source>
        <tissue evidence="2">Muscle</tissue>
    </source>
</reference>
<reference evidence="2 3" key="2">
    <citation type="submission" date="2019-01" db="EMBL/GenBank/DDBJ databases">
        <title>The decoding of complex shrimp genome reveals the adaptation for benthos swimmer, frequently molting mechanism and breeding impact on genome.</title>
        <authorList>
            <person name="Sun Y."/>
            <person name="Gao Y."/>
            <person name="Yu Y."/>
        </authorList>
    </citation>
    <scope>NUCLEOTIDE SEQUENCE [LARGE SCALE GENOMIC DNA]</scope>
    <source>
        <tissue evidence="2">Muscle</tissue>
    </source>
</reference>
<evidence type="ECO:0000313" key="2">
    <source>
        <dbReference type="EMBL" id="ROT80703.1"/>
    </source>
</evidence>
<accession>A0A423TW61</accession>
<dbReference type="EMBL" id="QCYY01001084">
    <property type="protein sequence ID" value="ROT80703.1"/>
    <property type="molecule type" value="Genomic_DNA"/>
</dbReference>
<organism evidence="2 3">
    <name type="scientific">Penaeus vannamei</name>
    <name type="common">Whiteleg shrimp</name>
    <name type="synonym">Litopenaeus vannamei</name>
    <dbReference type="NCBI Taxonomy" id="6689"/>
    <lineage>
        <taxon>Eukaryota</taxon>
        <taxon>Metazoa</taxon>
        <taxon>Ecdysozoa</taxon>
        <taxon>Arthropoda</taxon>
        <taxon>Crustacea</taxon>
        <taxon>Multicrustacea</taxon>
        <taxon>Malacostraca</taxon>
        <taxon>Eumalacostraca</taxon>
        <taxon>Eucarida</taxon>
        <taxon>Decapoda</taxon>
        <taxon>Dendrobranchiata</taxon>
        <taxon>Penaeoidea</taxon>
        <taxon>Penaeidae</taxon>
        <taxon>Penaeus</taxon>
    </lineage>
</organism>
<evidence type="ECO:0000313" key="3">
    <source>
        <dbReference type="Proteomes" id="UP000283509"/>
    </source>
</evidence>
<comment type="caution">
    <text evidence="2">The sequence shown here is derived from an EMBL/GenBank/DDBJ whole genome shotgun (WGS) entry which is preliminary data.</text>
</comment>
<evidence type="ECO:0000256" key="1">
    <source>
        <dbReference type="SAM" id="MobiDB-lite"/>
    </source>
</evidence>
<gene>
    <name evidence="2" type="ORF">C7M84_000554</name>
</gene>
<feature type="compositionally biased region" description="Basic and acidic residues" evidence="1">
    <location>
        <begin position="273"/>
        <end position="299"/>
    </location>
</feature>
<dbReference type="OrthoDB" id="10057469at2759"/>
<proteinExistence type="predicted"/>